<dbReference type="PANTHER" id="PTHR36845:SF1">
    <property type="entry name" value="HYDROLASE, PUTATIVE (AFU_ORTHOLOGUE AFUA_7G05090)-RELATED"/>
    <property type="match status" value="1"/>
</dbReference>
<dbReference type="GO" id="GO:0000272">
    <property type="term" value="P:polysaccharide catabolic process"/>
    <property type="evidence" value="ECO:0007669"/>
    <property type="project" value="TreeGrafter"/>
</dbReference>
<evidence type="ECO:0000256" key="1">
    <source>
        <dbReference type="ARBA" id="ARBA00022801"/>
    </source>
</evidence>
<evidence type="ECO:0000313" key="3">
    <source>
        <dbReference type="EMBL" id="TWT36112.1"/>
    </source>
</evidence>
<dbReference type="InterPro" id="IPR008928">
    <property type="entry name" value="6-hairpin_glycosidase_sf"/>
</dbReference>
<dbReference type="Proteomes" id="UP000316714">
    <property type="component" value="Unassembled WGS sequence"/>
</dbReference>
<keyword evidence="4" id="KW-1185">Reference proteome</keyword>
<dbReference type="AlphaFoldDB" id="A0A5C5VEK1"/>
<comment type="similarity">
    <text evidence="2">Belongs to the glycosyl hydrolase 88 family.</text>
</comment>
<dbReference type="OrthoDB" id="428577at2"/>
<protein>
    <submittedName>
        <fullName evidence="3">Unsaturated glucuronyl hydrolase</fullName>
        <ecNumber evidence="3">3.2.1.179</ecNumber>
    </submittedName>
</protein>
<name>A0A5C5VEK1_9BACT</name>
<keyword evidence="1 3" id="KW-0378">Hydrolase</keyword>
<proteinExistence type="inferred from homology"/>
<dbReference type="InterPro" id="IPR052369">
    <property type="entry name" value="UG_Glycosaminoglycan_Hydrolase"/>
</dbReference>
<dbReference type="PANTHER" id="PTHR36845">
    <property type="entry name" value="HYDROLASE, PUTATIVE (AFU_ORTHOLOGUE AFUA_7G05090)-RELATED"/>
    <property type="match status" value="1"/>
</dbReference>
<reference evidence="3 4" key="1">
    <citation type="submission" date="2019-02" db="EMBL/GenBank/DDBJ databases">
        <title>Deep-cultivation of Planctomycetes and their phenomic and genomic characterization uncovers novel biology.</title>
        <authorList>
            <person name="Wiegand S."/>
            <person name="Jogler M."/>
            <person name="Boedeker C."/>
            <person name="Pinto D."/>
            <person name="Vollmers J."/>
            <person name="Rivas-Marin E."/>
            <person name="Kohn T."/>
            <person name="Peeters S.H."/>
            <person name="Heuer A."/>
            <person name="Rast P."/>
            <person name="Oberbeckmann S."/>
            <person name="Bunk B."/>
            <person name="Jeske O."/>
            <person name="Meyerdierks A."/>
            <person name="Storesund J.E."/>
            <person name="Kallscheuer N."/>
            <person name="Luecker S."/>
            <person name="Lage O.M."/>
            <person name="Pohl T."/>
            <person name="Merkel B.J."/>
            <person name="Hornburger P."/>
            <person name="Mueller R.-W."/>
            <person name="Bruemmer F."/>
            <person name="Labrenz M."/>
            <person name="Spormann A.M."/>
            <person name="Op Den Camp H."/>
            <person name="Overmann J."/>
            <person name="Amann R."/>
            <person name="Jetten M.S.M."/>
            <person name="Mascher T."/>
            <person name="Medema M.H."/>
            <person name="Devos D.P."/>
            <person name="Kaster A.-K."/>
            <person name="Ovreas L."/>
            <person name="Rohde M."/>
            <person name="Galperin M.Y."/>
            <person name="Jogler C."/>
        </authorList>
    </citation>
    <scope>NUCLEOTIDE SEQUENCE [LARGE SCALE GENOMIC DNA]</scope>
    <source>
        <strain evidence="3 4">KOR34</strain>
    </source>
</reference>
<dbReference type="RefSeq" id="WP_146562766.1">
    <property type="nucleotide sequence ID" value="NZ_SIHJ01000001.1"/>
</dbReference>
<dbReference type="InterPro" id="IPR012341">
    <property type="entry name" value="6hp_glycosidase-like_sf"/>
</dbReference>
<dbReference type="SUPFAM" id="SSF48208">
    <property type="entry name" value="Six-hairpin glycosidases"/>
    <property type="match status" value="1"/>
</dbReference>
<sequence length="461" mass="51379">MISVDDGLTPQDLLPAIDKMWAASADRLDRIEGRWQVGAPSPVFTIKGEYQAQGWTDWTQGFQYGSLILQYDATGDARYLELGRQRTADCMAPHVTHAGVHDHGFNNISTYGALLRLANEGRHDASEWERRFYEMAIKASGSVQALRWSTTKSGDGYIYSFNGPQSLFVDTIRSCRALAVAHQLGHKLMGERDEPICLLERIVKHARATAQYNIWYGEDRDTYDLLGRTAHESLFNVNNGDYRCPSTQQGYSPFSTWTRGLSWAMVGYPEQLEWLATRPDSELEPLGGRAEVEGVFLKAARATCDFFIQHTPVCGVPYWDTGAPGLAAMGDYLDRPADPYNDHEPVDSSAAAIGVQGLIRLANLLDARGETADAQRYRQAGLTSLRTLLDGPYLSTGSNHEGLLLHSIYHRPNGWDYQAPGQGVPNGEACMWGDYHLREAALLVQRLAKNEPYYTFFGPTE</sequence>
<dbReference type="EC" id="3.2.1.179" evidence="3"/>
<gene>
    <name evidence="3" type="primary">ugl</name>
    <name evidence="3" type="ORF">KOR34_10110</name>
</gene>
<organism evidence="3 4">
    <name type="scientific">Posidoniimonas corsicana</name>
    <dbReference type="NCBI Taxonomy" id="1938618"/>
    <lineage>
        <taxon>Bacteria</taxon>
        <taxon>Pseudomonadati</taxon>
        <taxon>Planctomycetota</taxon>
        <taxon>Planctomycetia</taxon>
        <taxon>Pirellulales</taxon>
        <taxon>Lacipirellulaceae</taxon>
        <taxon>Posidoniimonas</taxon>
    </lineage>
</organism>
<accession>A0A5C5VEK1</accession>
<keyword evidence="3" id="KW-0326">Glycosidase</keyword>
<comment type="caution">
    <text evidence="3">The sequence shown here is derived from an EMBL/GenBank/DDBJ whole genome shotgun (WGS) entry which is preliminary data.</text>
</comment>
<evidence type="ECO:0000256" key="2">
    <source>
        <dbReference type="ARBA" id="ARBA00038358"/>
    </source>
</evidence>
<dbReference type="EMBL" id="SIHJ01000001">
    <property type="protein sequence ID" value="TWT36112.1"/>
    <property type="molecule type" value="Genomic_DNA"/>
</dbReference>
<dbReference type="Gene3D" id="1.50.10.10">
    <property type="match status" value="1"/>
</dbReference>
<evidence type="ECO:0000313" key="4">
    <source>
        <dbReference type="Proteomes" id="UP000316714"/>
    </source>
</evidence>
<dbReference type="GO" id="GO:0052757">
    <property type="term" value="F:chondroitin hydrolase activity"/>
    <property type="evidence" value="ECO:0007669"/>
    <property type="project" value="TreeGrafter"/>
</dbReference>